<dbReference type="InterPro" id="IPR014710">
    <property type="entry name" value="RmlC-like_jellyroll"/>
</dbReference>
<organism evidence="3 4">
    <name type="scientific">Pedococcus dokdonensis</name>
    <dbReference type="NCBI Taxonomy" id="443156"/>
    <lineage>
        <taxon>Bacteria</taxon>
        <taxon>Bacillati</taxon>
        <taxon>Actinomycetota</taxon>
        <taxon>Actinomycetes</taxon>
        <taxon>Micrococcales</taxon>
        <taxon>Intrasporangiaceae</taxon>
        <taxon>Pedococcus</taxon>
    </lineage>
</organism>
<dbReference type="GO" id="GO:0005506">
    <property type="term" value="F:iron ion binding"/>
    <property type="evidence" value="ECO:0007669"/>
    <property type="project" value="InterPro"/>
</dbReference>
<evidence type="ECO:0000256" key="2">
    <source>
        <dbReference type="PIRSR" id="PIRSR610300-51"/>
    </source>
</evidence>
<comment type="similarity">
    <text evidence="1">Belongs to the cysteine dioxygenase family.</text>
</comment>
<evidence type="ECO:0000313" key="3">
    <source>
        <dbReference type="EMBL" id="SDP19509.1"/>
    </source>
</evidence>
<feature type="binding site" evidence="2">
    <location>
        <position position="73"/>
    </location>
    <ligand>
        <name>Fe cation</name>
        <dbReference type="ChEBI" id="CHEBI:24875"/>
        <note>catalytic</note>
    </ligand>
</feature>
<dbReference type="InterPro" id="IPR010300">
    <property type="entry name" value="CDO_1"/>
</dbReference>
<dbReference type="InterPro" id="IPR011051">
    <property type="entry name" value="RmlC_Cupin_sf"/>
</dbReference>
<proteinExistence type="inferred from homology"/>
<dbReference type="GO" id="GO:0016702">
    <property type="term" value="F:oxidoreductase activity, acting on single donors with incorporation of molecular oxygen, incorporation of two atoms of oxygen"/>
    <property type="evidence" value="ECO:0007669"/>
    <property type="project" value="InterPro"/>
</dbReference>
<dbReference type="AlphaFoldDB" id="A0A1H0QRY6"/>
<gene>
    <name evidence="3" type="ORF">SAMN04489867_1695</name>
</gene>
<protein>
    <submittedName>
        <fullName evidence="3">Mannose-6-phosphate isomerase, cupin superfamily</fullName>
    </submittedName>
</protein>
<keyword evidence="4" id="KW-1185">Reference proteome</keyword>
<dbReference type="EMBL" id="LT629711">
    <property type="protein sequence ID" value="SDP19509.1"/>
    <property type="molecule type" value="Genomic_DNA"/>
</dbReference>
<accession>A0A1H0QRY6</accession>
<evidence type="ECO:0000256" key="1">
    <source>
        <dbReference type="ARBA" id="ARBA00006622"/>
    </source>
</evidence>
<name>A0A1H0QRY6_9MICO</name>
<feature type="binding site" evidence="2">
    <location>
        <position position="116"/>
    </location>
    <ligand>
        <name>Fe cation</name>
        <dbReference type="ChEBI" id="CHEBI:24875"/>
        <note>catalytic</note>
    </ligand>
</feature>
<reference evidence="4" key="1">
    <citation type="submission" date="2016-10" db="EMBL/GenBank/DDBJ databases">
        <authorList>
            <person name="Varghese N."/>
            <person name="Submissions S."/>
        </authorList>
    </citation>
    <scope>NUCLEOTIDE SEQUENCE [LARGE SCALE GENOMIC DNA]</scope>
    <source>
        <strain evidence="4">DSM 22329</strain>
    </source>
</reference>
<evidence type="ECO:0000313" key="4">
    <source>
        <dbReference type="Proteomes" id="UP000199077"/>
    </source>
</evidence>
<feature type="binding site" evidence="2">
    <location>
        <position position="71"/>
    </location>
    <ligand>
        <name>Fe cation</name>
        <dbReference type="ChEBI" id="CHEBI:24875"/>
        <note>catalytic</note>
    </ligand>
</feature>
<dbReference type="SUPFAM" id="SSF51182">
    <property type="entry name" value="RmlC-like cupins"/>
    <property type="match status" value="1"/>
</dbReference>
<dbReference type="Gene3D" id="2.60.120.10">
    <property type="entry name" value="Jelly Rolls"/>
    <property type="match status" value="1"/>
</dbReference>
<dbReference type="OrthoDB" id="4217976at2"/>
<dbReference type="GO" id="GO:0016853">
    <property type="term" value="F:isomerase activity"/>
    <property type="evidence" value="ECO:0007669"/>
    <property type="project" value="UniProtKB-KW"/>
</dbReference>
<keyword evidence="3" id="KW-0413">Isomerase</keyword>
<dbReference type="CDD" id="cd10548">
    <property type="entry name" value="cupin_CDO"/>
    <property type="match status" value="1"/>
</dbReference>
<sequence>MTAITTAGTPGVNRFTRSQLLRTARLFATDPDLEDLVDGTATERTWRRLDATDHLEIWVISWPVGASTGWHDHLQSEGAFLTVKGELAEQTWSGGTVHDRHLWEGEGRSFGPHHVHHVANLGDRPALSVHVYSPALRGMTRYALLDGKLAQTGIERAGEQW</sequence>
<dbReference type="STRING" id="443156.SAMN04489867_1695"/>
<dbReference type="RefSeq" id="WP_091784003.1">
    <property type="nucleotide sequence ID" value="NZ_LT629711.1"/>
</dbReference>
<keyword evidence="2" id="KW-0479">Metal-binding</keyword>
<dbReference type="Pfam" id="PF05995">
    <property type="entry name" value="CDO_I"/>
    <property type="match status" value="1"/>
</dbReference>
<keyword evidence="2" id="KW-0408">Iron</keyword>
<dbReference type="Proteomes" id="UP000199077">
    <property type="component" value="Chromosome I"/>
</dbReference>